<accession>A0A4C1X8R7</accession>
<reference evidence="1 2" key="1">
    <citation type="journal article" date="2019" name="Commun. Biol.">
        <title>The bagworm genome reveals a unique fibroin gene that provides high tensile strength.</title>
        <authorList>
            <person name="Kono N."/>
            <person name="Nakamura H."/>
            <person name="Ohtoshi R."/>
            <person name="Tomita M."/>
            <person name="Numata K."/>
            <person name="Arakawa K."/>
        </authorList>
    </citation>
    <scope>NUCLEOTIDE SEQUENCE [LARGE SCALE GENOMIC DNA]</scope>
</reference>
<name>A0A4C1X8R7_EUMVA</name>
<dbReference type="OrthoDB" id="10050074at2759"/>
<dbReference type="AlphaFoldDB" id="A0A4C1X8R7"/>
<evidence type="ECO:0000313" key="1">
    <source>
        <dbReference type="EMBL" id="GBP60208.1"/>
    </source>
</evidence>
<gene>
    <name evidence="1" type="ORF">EVAR_81353_1</name>
</gene>
<dbReference type="EMBL" id="BGZK01000781">
    <property type="protein sequence ID" value="GBP60208.1"/>
    <property type="molecule type" value="Genomic_DNA"/>
</dbReference>
<sequence>MKEKQKGIERKREMREHSTKNYLDDVVGCQNQWHVEVVRLIDAPGSLQNTDLGTSSPPTRTRDKELSTIAKYMKDASKRFFDIAGSHPNALLRSVVDYESPHRHHFIRRSRNVLNDPPEALTAAVNSLMKVNDTRD</sequence>
<organism evidence="1 2">
    <name type="scientific">Eumeta variegata</name>
    <name type="common">Bagworm moth</name>
    <name type="synonym">Eumeta japonica</name>
    <dbReference type="NCBI Taxonomy" id="151549"/>
    <lineage>
        <taxon>Eukaryota</taxon>
        <taxon>Metazoa</taxon>
        <taxon>Ecdysozoa</taxon>
        <taxon>Arthropoda</taxon>
        <taxon>Hexapoda</taxon>
        <taxon>Insecta</taxon>
        <taxon>Pterygota</taxon>
        <taxon>Neoptera</taxon>
        <taxon>Endopterygota</taxon>
        <taxon>Lepidoptera</taxon>
        <taxon>Glossata</taxon>
        <taxon>Ditrysia</taxon>
        <taxon>Tineoidea</taxon>
        <taxon>Psychidae</taxon>
        <taxon>Oiketicinae</taxon>
        <taxon>Eumeta</taxon>
    </lineage>
</organism>
<dbReference type="Proteomes" id="UP000299102">
    <property type="component" value="Unassembled WGS sequence"/>
</dbReference>
<protein>
    <submittedName>
        <fullName evidence="1">Uncharacterized protein</fullName>
    </submittedName>
</protein>
<evidence type="ECO:0000313" key="2">
    <source>
        <dbReference type="Proteomes" id="UP000299102"/>
    </source>
</evidence>
<comment type="caution">
    <text evidence="1">The sequence shown here is derived from an EMBL/GenBank/DDBJ whole genome shotgun (WGS) entry which is preliminary data.</text>
</comment>
<keyword evidence="2" id="KW-1185">Reference proteome</keyword>
<proteinExistence type="predicted"/>